<evidence type="ECO:0008006" key="3">
    <source>
        <dbReference type="Google" id="ProtNLM"/>
    </source>
</evidence>
<dbReference type="EMBL" id="BMNG01000010">
    <property type="protein sequence ID" value="GGO49098.1"/>
    <property type="molecule type" value="Genomic_DNA"/>
</dbReference>
<protein>
    <recommendedName>
        <fullName evidence="3">ImmA/IrrE family metallo-endopeptidase</fullName>
    </recommendedName>
</protein>
<reference evidence="2" key="1">
    <citation type="journal article" date="2019" name="Int. J. Syst. Evol. Microbiol.">
        <title>The Global Catalogue of Microorganisms (GCM) 10K type strain sequencing project: providing services to taxonomists for standard genome sequencing and annotation.</title>
        <authorList>
            <consortium name="The Broad Institute Genomics Platform"/>
            <consortium name="The Broad Institute Genome Sequencing Center for Infectious Disease"/>
            <person name="Wu L."/>
            <person name="Ma J."/>
        </authorList>
    </citation>
    <scope>NUCLEOTIDE SEQUENCE [LARGE SCALE GENOMIC DNA]</scope>
    <source>
        <strain evidence="2">CGMCC 4.7349</strain>
    </source>
</reference>
<evidence type="ECO:0000313" key="1">
    <source>
        <dbReference type="EMBL" id="GGO49098.1"/>
    </source>
</evidence>
<name>A0ABQ2MEM4_9ACTN</name>
<organism evidence="1 2">
    <name type="scientific">Streptomyces lasiicapitis</name>
    <dbReference type="NCBI Taxonomy" id="1923961"/>
    <lineage>
        <taxon>Bacteria</taxon>
        <taxon>Bacillati</taxon>
        <taxon>Actinomycetota</taxon>
        <taxon>Actinomycetes</taxon>
        <taxon>Kitasatosporales</taxon>
        <taxon>Streptomycetaceae</taxon>
        <taxon>Streptomyces</taxon>
    </lineage>
</organism>
<accession>A0ABQ2MEM4</accession>
<proteinExistence type="predicted"/>
<gene>
    <name evidence="1" type="ORF">GCM10012286_46260</name>
</gene>
<evidence type="ECO:0000313" key="2">
    <source>
        <dbReference type="Proteomes" id="UP000656881"/>
    </source>
</evidence>
<sequence length="211" mass="23096">MPTVGAPAVWHHTGRARVADASTRIRSAVRKRRAWARARRRAVRIIHDDLGLRPGQGLQELVDAVARERGRTITVLKLSLPTHVSGFCVQGDVDDTVVITSHTSERQGLHVLLHELYHLLSGRAPDVDPYAVTACDLLDAHDLAEQMPSLPVDAVREVLTRPAQLRTGYEEDEEWAAEVFATVGLLMLSLDRAGGHAGSLTSSFTNRHAGL</sequence>
<keyword evidence="2" id="KW-1185">Reference proteome</keyword>
<dbReference type="Proteomes" id="UP000656881">
    <property type="component" value="Unassembled WGS sequence"/>
</dbReference>
<dbReference type="RefSeq" id="WP_189175458.1">
    <property type="nucleotide sequence ID" value="NZ_BMNG01000010.1"/>
</dbReference>
<comment type="caution">
    <text evidence="1">The sequence shown here is derived from an EMBL/GenBank/DDBJ whole genome shotgun (WGS) entry which is preliminary data.</text>
</comment>